<protein>
    <submittedName>
        <fullName evidence="2">Uncharacterized protein</fullName>
    </submittedName>
</protein>
<dbReference type="EMBL" id="CP058905">
    <property type="protein sequence ID" value="QLJ98518.1"/>
    <property type="molecule type" value="Genomic_DNA"/>
</dbReference>
<evidence type="ECO:0000313" key="2">
    <source>
        <dbReference type="EMBL" id="QLJ98518.1"/>
    </source>
</evidence>
<organism evidence="2">
    <name type="scientific">Micromonospora carbonacea</name>
    <dbReference type="NCBI Taxonomy" id="47853"/>
    <lineage>
        <taxon>Bacteria</taxon>
        <taxon>Bacillati</taxon>
        <taxon>Actinomycetota</taxon>
        <taxon>Actinomycetes</taxon>
        <taxon>Micromonosporales</taxon>
        <taxon>Micromonosporaceae</taxon>
        <taxon>Micromonospora</taxon>
    </lineage>
</organism>
<accession>A0A7D5Y5V7</accession>
<evidence type="ECO:0000256" key="1">
    <source>
        <dbReference type="SAM" id="Phobius"/>
    </source>
</evidence>
<proteinExistence type="predicted"/>
<feature type="transmembrane region" description="Helical" evidence="1">
    <location>
        <begin position="12"/>
        <end position="33"/>
    </location>
</feature>
<name>A0A7D5Y5V7_9ACTN</name>
<keyword evidence="1" id="KW-0472">Membrane</keyword>
<keyword evidence="1" id="KW-0812">Transmembrane</keyword>
<feature type="transmembrane region" description="Helical" evidence="1">
    <location>
        <begin position="39"/>
        <end position="63"/>
    </location>
</feature>
<gene>
    <name evidence="2" type="ORF">HZU44_28315</name>
</gene>
<dbReference type="AlphaFoldDB" id="A0A7D5Y5V7"/>
<reference evidence="2" key="1">
    <citation type="submission" date="2020-08" db="EMBL/GenBank/DDBJ databases">
        <title>A bifunctional nitrone conjugated secondary metabolite targeting the ribosome.</title>
        <authorList>
            <person name="Limbrick E.M."/>
            <person name="Graf M."/>
            <person name="Derewacz D.K."/>
            <person name="Nguyen F."/>
            <person name="Spraggins J.M."/>
            <person name="Wieland M."/>
            <person name="Ynigez-Gutierrez A.E."/>
            <person name="Reisman B.J."/>
            <person name="Zinshteyn B."/>
            <person name="McCulloch K."/>
            <person name="Iverson T.M."/>
            <person name="Green R."/>
            <person name="Wilson D.N."/>
            <person name="Bachmann B.O."/>
        </authorList>
    </citation>
    <scope>NUCLEOTIDE SEQUENCE</scope>
    <source>
        <strain evidence="2">Africana</strain>
    </source>
</reference>
<keyword evidence="1" id="KW-1133">Transmembrane helix</keyword>
<sequence>MRDLRDALRLIWFLFILIFALLVGATGGLLSWVDSRGGASAILYGAGAFAATVGLGLAVCHFLQQRP</sequence>